<name>I2PWU8_9BACT</name>
<dbReference type="Gene3D" id="3.30.160.170">
    <property type="entry name" value="FlaG-like"/>
    <property type="match status" value="1"/>
</dbReference>
<dbReference type="InterPro" id="IPR035924">
    <property type="entry name" value="FlaG-like_sf"/>
</dbReference>
<gene>
    <name evidence="2" type="ORF">DesU5LDRAFT_0288</name>
</gene>
<dbReference type="OrthoDB" id="5461069at2"/>
<reference evidence="2" key="1">
    <citation type="submission" date="2011-11" db="EMBL/GenBank/DDBJ databases">
        <title>Improved High-Quality Draft sequence of Desulfovibrio sp. U5L.</title>
        <authorList>
            <consortium name="US DOE Joint Genome Institute"/>
            <person name="Lucas S."/>
            <person name="Han J."/>
            <person name="Lapidus A."/>
            <person name="Cheng J.-F."/>
            <person name="Goodwin L."/>
            <person name="Pitluck S."/>
            <person name="Peters L."/>
            <person name="Ovchinnikova G."/>
            <person name="Held B."/>
            <person name="Detter J.C."/>
            <person name="Han C."/>
            <person name="Tapia R."/>
            <person name="Land M."/>
            <person name="Hauser L."/>
            <person name="Kyrpides N."/>
            <person name="Ivanova N."/>
            <person name="Pagani I."/>
            <person name="Gabster J."/>
            <person name="Walker C."/>
            <person name="Stolyar S."/>
            <person name="Stahl D."/>
            <person name="Arkin A."/>
            <person name="Dehal P."/>
            <person name="Hazen T."/>
            <person name="Woyke T."/>
        </authorList>
    </citation>
    <scope>NUCLEOTIDE SEQUENCE [LARGE SCALE GENOMIC DNA]</scope>
    <source>
        <strain evidence="2">U5L</strain>
    </source>
</reference>
<dbReference type="SUPFAM" id="SSF160214">
    <property type="entry name" value="FlaG-like"/>
    <property type="match status" value="1"/>
</dbReference>
<evidence type="ECO:0000256" key="1">
    <source>
        <dbReference type="SAM" id="MobiDB-lite"/>
    </source>
</evidence>
<dbReference type="EMBL" id="JH600068">
    <property type="protein sequence ID" value="EIG52004.1"/>
    <property type="molecule type" value="Genomic_DNA"/>
</dbReference>
<organism evidence="2">
    <name type="scientific">Desulfovibrio sp. U5L</name>
    <dbReference type="NCBI Taxonomy" id="596152"/>
    <lineage>
        <taxon>Bacteria</taxon>
        <taxon>Pseudomonadati</taxon>
        <taxon>Thermodesulfobacteriota</taxon>
        <taxon>Desulfovibrionia</taxon>
        <taxon>Desulfovibrionales</taxon>
        <taxon>Desulfovibrionaceae</taxon>
        <taxon>Desulfovibrio</taxon>
    </lineage>
</organism>
<dbReference type="eggNOG" id="ENOG5031872">
    <property type="taxonomic scope" value="Bacteria"/>
</dbReference>
<feature type="region of interest" description="Disordered" evidence="1">
    <location>
        <begin position="18"/>
        <end position="49"/>
    </location>
</feature>
<keyword evidence="2" id="KW-0282">Flagellum</keyword>
<keyword evidence="2" id="KW-0966">Cell projection</keyword>
<evidence type="ECO:0000313" key="2">
    <source>
        <dbReference type="EMBL" id="EIG52004.1"/>
    </source>
</evidence>
<dbReference type="AlphaFoldDB" id="I2PWU8"/>
<accession>I2PWU8</accession>
<sequence>MDKIDTLFPAPAIVQAAQASPAGQTAQASGPVPPQPPAPAAASQPKRDADTVDIAAIFPSRHIRLIIDEATGIVQAQVRDAATGRVLRKLPDDEWLKESAALREFASQAIVDKSA</sequence>
<protein>
    <submittedName>
        <fullName evidence="2">Flagellar protein FlaG</fullName>
    </submittedName>
</protein>
<proteinExistence type="predicted"/>
<dbReference type="HOGENOM" id="CLU_2105079_0_0_7"/>
<keyword evidence="2" id="KW-0969">Cilium</keyword>